<dbReference type="CDD" id="cd17502">
    <property type="entry name" value="MFS_Azr1_MDR_like"/>
    <property type="match status" value="1"/>
</dbReference>
<comment type="subcellular location">
    <subcellularLocation>
        <location evidence="1">Cell membrane</location>
        <topology evidence="1">Multi-pass membrane protein</topology>
    </subcellularLocation>
</comment>
<evidence type="ECO:0000313" key="10">
    <source>
        <dbReference type="Proteomes" id="UP000246569"/>
    </source>
</evidence>
<keyword evidence="10" id="KW-1185">Reference proteome</keyword>
<keyword evidence="4 7" id="KW-0812">Transmembrane</keyword>
<keyword evidence="6 7" id="KW-0472">Membrane</keyword>
<feature type="transmembrane region" description="Helical" evidence="7">
    <location>
        <begin position="233"/>
        <end position="253"/>
    </location>
</feature>
<evidence type="ECO:0000259" key="8">
    <source>
        <dbReference type="PROSITE" id="PS50850"/>
    </source>
</evidence>
<evidence type="ECO:0000256" key="6">
    <source>
        <dbReference type="ARBA" id="ARBA00023136"/>
    </source>
</evidence>
<dbReference type="FunFam" id="1.20.1720.10:FF:000004">
    <property type="entry name" value="EmrB/QacA family drug resistance transporter"/>
    <property type="match status" value="1"/>
</dbReference>
<feature type="transmembrane region" description="Helical" evidence="7">
    <location>
        <begin position="301"/>
        <end position="323"/>
    </location>
</feature>
<keyword evidence="3" id="KW-1003">Cell membrane</keyword>
<feature type="transmembrane region" description="Helical" evidence="7">
    <location>
        <begin position="343"/>
        <end position="364"/>
    </location>
</feature>
<feature type="transmembrane region" description="Helical" evidence="7">
    <location>
        <begin position="84"/>
        <end position="103"/>
    </location>
</feature>
<dbReference type="SUPFAM" id="SSF103473">
    <property type="entry name" value="MFS general substrate transporter"/>
    <property type="match status" value="1"/>
</dbReference>
<dbReference type="PROSITE" id="PS50850">
    <property type="entry name" value="MFS"/>
    <property type="match status" value="1"/>
</dbReference>
<feature type="transmembrane region" description="Helical" evidence="7">
    <location>
        <begin position="53"/>
        <end position="72"/>
    </location>
</feature>
<dbReference type="Proteomes" id="UP000246569">
    <property type="component" value="Unassembled WGS sequence"/>
</dbReference>
<reference evidence="9 10" key="1">
    <citation type="submission" date="2018-05" db="EMBL/GenBank/DDBJ databases">
        <title>Genomic Encyclopedia of Type Strains, Phase IV (KMG-IV): sequencing the most valuable type-strain genomes for metagenomic binning, comparative biology and taxonomic classification.</title>
        <authorList>
            <person name="Goeker M."/>
        </authorList>
    </citation>
    <scope>NUCLEOTIDE SEQUENCE [LARGE SCALE GENOMIC DNA]</scope>
    <source>
        <strain evidence="9 10">DSM 23606</strain>
    </source>
</reference>
<evidence type="ECO:0000256" key="4">
    <source>
        <dbReference type="ARBA" id="ARBA00022692"/>
    </source>
</evidence>
<dbReference type="Gene3D" id="1.20.1720.10">
    <property type="entry name" value="Multidrug resistance protein D"/>
    <property type="match status" value="1"/>
</dbReference>
<evidence type="ECO:0000256" key="1">
    <source>
        <dbReference type="ARBA" id="ARBA00004651"/>
    </source>
</evidence>
<evidence type="ECO:0000256" key="2">
    <source>
        <dbReference type="ARBA" id="ARBA00022448"/>
    </source>
</evidence>
<organism evidence="9 10">
    <name type="scientific">Plasticicumulans acidivorans</name>
    <dbReference type="NCBI Taxonomy" id="886464"/>
    <lineage>
        <taxon>Bacteria</taxon>
        <taxon>Pseudomonadati</taxon>
        <taxon>Pseudomonadota</taxon>
        <taxon>Gammaproteobacteria</taxon>
        <taxon>Candidatus Competibacteraceae</taxon>
        <taxon>Plasticicumulans</taxon>
    </lineage>
</organism>
<dbReference type="PANTHER" id="PTHR23501">
    <property type="entry name" value="MAJOR FACILITATOR SUPERFAMILY"/>
    <property type="match status" value="1"/>
</dbReference>
<dbReference type="PROSITE" id="PS00216">
    <property type="entry name" value="SUGAR_TRANSPORT_1"/>
    <property type="match status" value="1"/>
</dbReference>
<feature type="transmembrane region" description="Helical" evidence="7">
    <location>
        <begin position="207"/>
        <end position="227"/>
    </location>
</feature>
<feature type="transmembrane region" description="Helical" evidence="7">
    <location>
        <begin position="413"/>
        <end position="435"/>
    </location>
</feature>
<dbReference type="AlphaFoldDB" id="A0A317MYT2"/>
<evidence type="ECO:0000313" key="9">
    <source>
        <dbReference type="EMBL" id="PWV60671.1"/>
    </source>
</evidence>
<sequence>MSQPASPAAPLSATDIRVIVLGAVISLFLAALDQSIVATALPAIAGQLGQVELMSWVVTAYLLTATCATPVLGKASDLLGRRPVLVGCLLVFLAGSALCALATSMQTLILARALQGLGGGGLITLAQATVADVVAPRERGRYVGYFASIWAAAGLLGPTLGGALTQYLGWPWIFWINLPFGLLALTVTDRALRRLPPQPRGRKRIDFISVLLLLTSTSGLLLVLSLGGHRWGWTSLPLLGLLAAASTAGVLFLRRQSRVDEPILPPQFFRDAVVGPVGTALFLIFGGFLALAVLVPAWLQITLGMSAAAAGLVLIPLSLGAPVTATWTGHHLKATGRYRRPPLIGVPLAMCALLGLAFLALRGAASPWQIAALLLVAGLGIGPLFSASLTAAQNAVAPRDIGAVTGALTFARALGGAVWVAVASALVLGLALAWLPDLGALGGLEELVRRPLSDHERSTLGQAFALIFSLDALLLLCGTLCWARVAERPLRAQGEHYEAPV</sequence>
<comment type="caution">
    <text evidence="9">The sequence shown here is derived from an EMBL/GenBank/DDBJ whole genome shotgun (WGS) entry which is preliminary data.</text>
</comment>
<dbReference type="OrthoDB" id="9812221at2"/>
<proteinExistence type="predicted"/>
<feature type="transmembrane region" description="Helical" evidence="7">
    <location>
        <begin position="273"/>
        <end position="295"/>
    </location>
</feature>
<dbReference type="Pfam" id="PF07690">
    <property type="entry name" value="MFS_1"/>
    <property type="match status" value="1"/>
</dbReference>
<protein>
    <submittedName>
        <fullName evidence="9">EmrB/QacA subfamily drug resistance transporter</fullName>
    </submittedName>
</protein>
<dbReference type="GO" id="GO:0005886">
    <property type="term" value="C:plasma membrane"/>
    <property type="evidence" value="ECO:0007669"/>
    <property type="project" value="UniProtKB-SubCell"/>
</dbReference>
<evidence type="ECO:0000256" key="7">
    <source>
        <dbReference type="SAM" id="Phobius"/>
    </source>
</evidence>
<name>A0A317MYT2_9GAMM</name>
<accession>A0A317MYT2</accession>
<feature type="transmembrane region" description="Helical" evidence="7">
    <location>
        <begin position="370"/>
        <end position="392"/>
    </location>
</feature>
<dbReference type="InterPro" id="IPR036259">
    <property type="entry name" value="MFS_trans_sf"/>
</dbReference>
<dbReference type="GO" id="GO:0022857">
    <property type="term" value="F:transmembrane transporter activity"/>
    <property type="evidence" value="ECO:0007669"/>
    <property type="project" value="InterPro"/>
</dbReference>
<feature type="transmembrane region" description="Helical" evidence="7">
    <location>
        <begin position="109"/>
        <end position="130"/>
    </location>
</feature>
<evidence type="ECO:0000256" key="5">
    <source>
        <dbReference type="ARBA" id="ARBA00022989"/>
    </source>
</evidence>
<dbReference type="InterPro" id="IPR005829">
    <property type="entry name" value="Sugar_transporter_CS"/>
</dbReference>
<keyword evidence="5 7" id="KW-1133">Transmembrane helix</keyword>
<dbReference type="EMBL" id="QGTJ01000007">
    <property type="protein sequence ID" value="PWV60671.1"/>
    <property type="molecule type" value="Genomic_DNA"/>
</dbReference>
<feature type="transmembrane region" description="Helical" evidence="7">
    <location>
        <begin position="142"/>
        <end position="161"/>
    </location>
</feature>
<dbReference type="RefSeq" id="WP_110019148.1">
    <property type="nucleotide sequence ID" value="NZ_QGTJ01000007.1"/>
</dbReference>
<feature type="transmembrane region" description="Helical" evidence="7">
    <location>
        <begin position="167"/>
        <end position="187"/>
    </location>
</feature>
<keyword evidence="2" id="KW-0813">Transport</keyword>
<feature type="transmembrane region" description="Helical" evidence="7">
    <location>
        <begin position="18"/>
        <end position="41"/>
    </location>
</feature>
<feature type="transmembrane region" description="Helical" evidence="7">
    <location>
        <begin position="463"/>
        <end position="483"/>
    </location>
</feature>
<dbReference type="PANTHER" id="PTHR23501:SF197">
    <property type="entry name" value="COMD"/>
    <property type="match status" value="1"/>
</dbReference>
<dbReference type="Gene3D" id="1.20.1250.20">
    <property type="entry name" value="MFS general substrate transporter like domains"/>
    <property type="match status" value="1"/>
</dbReference>
<evidence type="ECO:0000256" key="3">
    <source>
        <dbReference type="ARBA" id="ARBA00022475"/>
    </source>
</evidence>
<dbReference type="InterPro" id="IPR020846">
    <property type="entry name" value="MFS_dom"/>
</dbReference>
<feature type="domain" description="Major facilitator superfamily (MFS) profile" evidence="8">
    <location>
        <begin position="19"/>
        <end position="454"/>
    </location>
</feature>
<gene>
    <name evidence="9" type="ORF">C7443_107246</name>
</gene>
<dbReference type="InterPro" id="IPR011701">
    <property type="entry name" value="MFS"/>
</dbReference>